<feature type="compositionally biased region" description="Low complexity" evidence="1">
    <location>
        <begin position="287"/>
        <end position="304"/>
    </location>
</feature>
<dbReference type="FunFam" id="1.10.8.10:FF:000064">
    <property type="entry name" value="Similar to CUE domain-containing protein"/>
    <property type="match status" value="1"/>
</dbReference>
<dbReference type="Proteomes" id="UP001222932">
    <property type="component" value="Unassembled WGS sequence"/>
</dbReference>
<feature type="region of interest" description="Disordered" evidence="1">
    <location>
        <begin position="254"/>
        <end position="439"/>
    </location>
</feature>
<dbReference type="SMART" id="SM00546">
    <property type="entry name" value="CUE"/>
    <property type="match status" value="1"/>
</dbReference>
<gene>
    <name evidence="3" type="ORF">CspeluHIS016_0802210</name>
</gene>
<dbReference type="PANTHER" id="PTHR16461">
    <property type="entry name" value="TOLL-INTERACTING PROTEIN"/>
    <property type="match status" value="1"/>
</dbReference>
<accession>A0AAD3YDV3</accession>
<feature type="region of interest" description="Disordered" evidence="1">
    <location>
        <begin position="1"/>
        <end position="74"/>
    </location>
</feature>
<feature type="domain" description="CUE" evidence="2">
    <location>
        <begin position="72"/>
        <end position="115"/>
    </location>
</feature>
<feature type="compositionally biased region" description="Basic and acidic residues" evidence="1">
    <location>
        <begin position="316"/>
        <end position="325"/>
    </location>
</feature>
<sequence>MASPTIPTPDAVPTTTASPPPADKAASPRATSPASPSGNKPGSKPASPSPAGSGRASPAATPPPPAAPAVPHANPKIAELQTMFPTVDVGVIEMVLESVGGSQDRAIESLLQMTDPDFKPDELAAARQEESNQVDLDAEFARAVALQDEEEARQHRGARRGSSAPSDASRLPDVLPYQPRVRKPRRPVQDPYSGQNATAHDLQDRYDPPSTGQSQQGDLPPGLIAFEEKVTAIAETGRQTFSRFLNNAKAKYADYQAQQAQTSEQRAAQEALREAEASRQGGLWGESTGRTSLGSRSTSQSSQGDAPLPAPTRRWHPSDSHEDANKPVSAGVNTGRRSPGPAAGSVSPDKAATSKIDLAKLGFLPKKRVDLMSTSPRPTEDKDPNPHLPTSSGQTTPTTGKSLVDKIPKTPPAETSPHTLGDSDDDDDLDYTENPFDRR</sequence>
<evidence type="ECO:0000313" key="4">
    <source>
        <dbReference type="Proteomes" id="UP001222932"/>
    </source>
</evidence>
<proteinExistence type="predicted"/>
<reference evidence="3" key="1">
    <citation type="journal article" date="2023" name="BMC Genomics">
        <title>Chromosome-level genome assemblies of Cutaneotrichosporon spp. (Trichosporonales, Basidiomycota) reveal imbalanced evolution between nucleotide sequences and chromosome synteny.</title>
        <authorList>
            <person name="Kobayashi Y."/>
            <person name="Kayamori A."/>
            <person name="Aoki K."/>
            <person name="Shiwa Y."/>
            <person name="Matsutani M."/>
            <person name="Fujita N."/>
            <person name="Sugita T."/>
            <person name="Iwasaki W."/>
            <person name="Tanaka N."/>
            <person name="Takashima M."/>
        </authorList>
    </citation>
    <scope>NUCLEOTIDE SEQUENCE</scope>
    <source>
        <strain evidence="3">HIS016</strain>
    </source>
</reference>
<dbReference type="PROSITE" id="PS51140">
    <property type="entry name" value="CUE"/>
    <property type="match status" value="1"/>
</dbReference>
<dbReference type="GO" id="GO:0006511">
    <property type="term" value="P:ubiquitin-dependent protein catabolic process"/>
    <property type="evidence" value="ECO:0007669"/>
    <property type="project" value="TreeGrafter"/>
</dbReference>
<evidence type="ECO:0000313" key="3">
    <source>
        <dbReference type="EMBL" id="GMK59615.1"/>
    </source>
</evidence>
<dbReference type="GO" id="GO:0043130">
    <property type="term" value="F:ubiquitin binding"/>
    <property type="evidence" value="ECO:0007669"/>
    <property type="project" value="InterPro"/>
</dbReference>
<dbReference type="InterPro" id="IPR009060">
    <property type="entry name" value="UBA-like_sf"/>
</dbReference>
<organism evidence="3 4">
    <name type="scientific">Cutaneotrichosporon spelunceum</name>
    <dbReference type="NCBI Taxonomy" id="1672016"/>
    <lineage>
        <taxon>Eukaryota</taxon>
        <taxon>Fungi</taxon>
        <taxon>Dikarya</taxon>
        <taxon>Basidiomycota</taxon>
        <taxon>Agaricomycotina</taxon>
        <taxon>Tremellomycetes</taxon>
        <taxon>Trichosporonales</taxon>
        <taxon>Trichosporonaceae</taxon>
        <taxon>Cutaneotrichosporon</taxon>
    </lineage>
</organism>
<feature type="compositionally biased region" description="Acidic residues" evidence="1">
    <location>
        <begin position="422"/>
        <end position="431"/>
    </location>
</feature>
<feature type="compositionally biased region" description="Low complexity" evidence="1">
    <location>
        <begin position="389"/>
        <end position="400"/>
    </location>
</feature>
<dbReference type="PANTHER" id="PTHR16461:SF5">
    <property type="entry name" value="TOLL-INTERACTING PROTEIN"/>
    <property type="match status" value="1"/>
</dbReference>
<dbReference type="CDD" id="cd14279">
    <property type="entry name" value="CUE"/>
    <property type="match status" value="1"/>
</dbReference>
<dbReference type="InterPro" id="IPR003892">
    <property type="entry name" value="CUE"/>
</dbReference>
<dbReference type="GO" id="GO:0031624">
    <property type="term" value="F:ubiquitin conjugating enzyme binding"/>
    <property type="evidence" value="ECO:0007669"/>
    <property type="project" value="TreeGrafter"/>
</dbReference>
<keyword evidence="4" id="KW-1185">Reference proteome</keyword>
<feature type="region of interest" description="Disordered" evidence="1">
    <location>
        <begin position="149"/>
        <end position="223"/>
    </location>
</feature>
<reference evidence="3" key="2">
    <citation type="submission" date="2023-06" db="EMBL/GenBank/DDBJ databases">
        <authorList>
            <person name="Kobayashi Y."/>
            <person name="Kayamori A."/>
            <person name="Aoki K."/>
            <person name="Shiwa Y."/>
            <person name="Fujita N."/>
            <person name="Sugita T."/>
            <person name="Iwasaki W."/>
            <person name="Tanaka N."/>
            <person name="Takashima M."/>
        </authorList>
    </citation>
    <scope>NUCLEOTIDE SEQUENCE</scope>
    <source>
        <strain evidence="3">HIS016</strain>
    </source>
</reference>
<dbReference type="EMBL" id="BTCM01000008">
    <property type="protein sequence ID" value="GMK59615.1"/>
    <property type="molecule type" value="Genomic_DNA"/>
</dbReference>
<protein>
    <recommendedName>
        <fullName evidence="2">CUE domain-containing protein</fullName>
    </recommendedName>
</protein>
<evidence type="ECO:0000259" key="2">
    <source>
        <dbReference type="PROSITE" id="PS51140"/>
    </source>
</evidence>
<name>A0AAD3YDV3_9TREE</name>
<dbReference type="GO" id="GO:0005737">
    <property type="term" value="C:cytoplasm"/>
    <property type="evidence" value="ECO:0007669"/>
    <property type="project" value="TreeGrafter"/>
</dbReference>
<dbReference type="Pfam" id="PF02845">
    <property type="entry name" value="CUE"/>
    <property type="match status" value="1"/>
</dbReference>
<evidence type="ECO:0000256" key="1">
    <source>
        <dbReference type="SAM" id="MobiDB-lite"/>
    </source>
</evidence>
<feature type="compositionally biased region" description="Low complexity" evidence="1">
    <location>
        <begin position="254"/>
        <end position="270"/>
    </location>
</feature>
<dbReference type="AlphaFoldDB" id="A0AAD3YDV3"/>
<dbReference type="Gene3D" id="1.10.8.10">
    <property type="entry name" value="DNA helicase RuvA subunit, C-terminal domain"/>
    <property type="match status" value="1"/>
</dbReference>
<comment type="caution">
    <text evidence="3">The sequence shown here is derived from an EMBL/GenBank/DDBJ whole genome shotgun (WGS) entry which is preliminary data.</text>
</comment>
<feature type="compositionally biased region" description="Low complexity" evidence="1">
    <location>
        <begin position="1"/>
        <end position="59"/>
    </location>
</feature>
<dbReference type="SUPFAM" id="SSF46934">
    <property type="entry name" value="UBA-like"/>
    <property type="match status" value="1"/>
</dbReference>